<dbReference type="PANTHER" id="PTHR31735">
    <property type="entry name" value="VACUOLAR MEMBRANE PROTEIN YPL162C"/>
    <property type="match status" value="1"/>
</dbReference>
<proteinExistence type="predicted"/>
<dbReference type="EMBL" id="KK711878">
    <property type="protein sequence ID" value="KFQ33896.1"/>
    <property type="molecule type" value="Genomic_DNA"/>
</dbReference>
<evidence type="ECO:0000313" key="1">
    <source>
        <dbReference type="EMBL" id="KFQ33896.1"/>
    </source>
</evidence>
<name>A0A091R4S3_MERNU</name>
<dbReference type="AlphaFoldDB" id="A0A091R4S3"/>
<protein>
    <submittedName>
        <fullName evidence="1">Transmembrane protein 110</fullName>
    </submittedName>
</protein>
<keyword evidence="1" id="KW-0472">Membrane</keyword>
<accession>A0A091R4S3</accession>
<gene>
    <name evidence="1" type="ORF">N331_02379</name>
</gene>
<dbReference type="PANTHER" id="PTHR31735:SF2">
    <property type="entry name" value="STORE-OPERATED CALCIUM ENTRY REGULATOR STIMATE"/>
    <property type="match status" value="1"/>
</dbReference>
<evidence type="ECO:0000313" key="2">
    <source>
        <dbReference type="Proteomes" id="UP000052967"/>
    </source>
</evidence>
<keyword evidence="2" id="KW-1185">Reference proteome</keyword>
<reference evidence="1 2" key="1">
    <citation type="submission" date="2014-04" db="EMBL/GenBank/DDBJ databases">
        <title>Genome evolution of avian class.</title>
        <authorList>
            <person name="Zhang G."/>
            <person name="Li C."/>
        </authorList>
    </citation>
    <scope>NUCLEOTIDE SEQUENCE [LARGE SCALE GENOMIC DNA]</scope>
    <source>
        <strain evidence="1">BGI_N331</strain>
    </source>
</reference>
<dbReference type="Proteomes" id="UP000052967">
    <property type="component" value="Unassembled WGS sequence"/>
</dbReference>
<feature type="non-terminal residue" evidence="1">
    <location>
        <position position="57"/>
    </location>
</feature>
<dbReference type="InterPro" id="IPR022127">
    <property type="entry name" value="STIMATE/YPL162C"/>
</dbReference>
<keyword evidence="1" id="KW-0812">Transmembrane</keyword>
<organism evidence="1 2">
    <name type="scientific">Merops nubicus</name>
    <name type="common">Northern carmine bee-eater</name>
    <dbReference type="NCBI Taxonomy" id="57421"/>
    <lineage>
        <taxon>Eukaryota</taxon>
        <taxon>Metazoa</taxon>
        <taxon>Chordata</taxon>
        <taxon>Craniata</taxon>
        <taxon>Vertebrata</taxon>
        <taxon>Euteleostomi</taxon>
        <taxon>Archelosauria</taxon>
        <taxon>Archosauria</taxon>
        <taxon>Dinosauria</taxon>
        <taxon>Saurischia</taxon>
        <taxon>Theropoda</taxon>
        <taxon>Coelurosauria</taxon>
        <taxon>Aves</taxon>
        <taxon>Neognathae</taxon>
        <taxon>Neoaves</taxon>
        <taxon>Telluraves</taxon>
        <taxon>Coraciimorphae</taxon>
        <taxon>Coraciiformes</taxon>
        <taxon>Meropidae</taxon>
        <taxon>Merops</taxon>
    </lineage>
</organism>
<dbReference type="GO" id="GO:0032541">
    <property type="term" value="C:cortical endoplasmic reticulum"/>
    <property type="evidence" value="ECO:0007669"/>
    <property type="project" value="TreeGrafter"/>
</dbReference>
<dbReference type="GO" id="GO:0016020">
    <property type="term" value="C:membrane"/>
    <property type="evidence" value="ECO:0007669"/>
    <property type="project" value="TreeGrafter"/>
</dbReference>
<sequence length="57" mass="6453">RRFGNEQEEGDPCSLFLHTSKQAIGPFLIHFTNIYLSDLTGDPCSLYLISFFLDATL</sequence>
<dbReference type="GO" id="GO:0005246">
    <property type="term" value="F:calcium channel regulator activity"/>
    <property type="evidence" value="ECO:0007669"/>
    <property type="project" value="TreeGrafter"/>
</dbReference>
<feature type="non-terminal residue" evidence="1">
    <location>
        <position position="1"/>
    </location>
</feature>